<accession>A0ABW5R4U1</accession>
<evidence type="ECO:0000313" key="1">
    <source>
        <dbReference type="EMBL" id="MFD2663672.1"/>
    </source>
</evidence>
<keyword evidence="2" id="KW-1185">Reference proteome</keyword>
<proteinExistence type="predicted"/>
<sequence>MSQEEVLKGGNVNHIIRKENTVLRPTGYWSPSVHELLKHLEKQGFKGAPRFLGVDDSDRELRKGAAEGNLAFQKMVDEGHLAHYESEIRFVTDHFNDWV</sequence>
<gene>
    <name evidence="1" type="ORF">ACFSW5_25870</name>
</gene>
<name>A0ABW5R4U1_9BACL</name>
<reference evidence="2" key="1">
    <citation type="journal article" date="2019" name="Int. J. Syst. Evol. Microbiol.">
        <title>The Global Catalogue of Microorganisms (GCM) 10K type strain sequencing project: providing services to taxonomists for standard genome sequencing and annotation.</title>
        <authorList>
            <consortium name="The Broad Institute Genomics Platform"/>
            <consortium name="The Broad Institute Genome Sequencing Center for Infectious Disease"/>
            <person name="Wu L."/>
            <person name="Ma J."/>
        </authorList>
    </citation>
    <scope>NUCLEOTIDE SEQUENCE [LARGE SCALE GENOMIC DNA]</scope>
    <source>
        <strain evidence="2">TISTR 1827</strain>
    </source>
</reference>
<dbReference type="EMBL" id="JBHUMY010000043">
    <property type="protein sequence ID" value="MFD2663672.1"/>
    <property type="molecule type" value="Genomic_DNA"/>
</dbReference>
<dbReference type="RefSeq" id="WP_379280165.1">
    <property type="nucleotide sequence ID" value="NZ_JBHUGT010000022.1"/>
</dbReference>
<comment type="caution">
    <text evidence="1">The sequence shown here is derived from an EMBL/GenBank/DDBJ whole genome shotgun (WGS) entry which is preliminary data.</text>
</comment>
<protein>
    <submittedName>
        <fullName evidence="1">Uncharacterized protein</fullName>
    </submittedName>
</protein>
<dbReference type="Proteomes" id="UP001597493">
    <property type="component" value="Unassembled WGS sequence"/>
</dbReference>
<evidence type="ECO:0000313" key="2">
    <source>
        <dbReference type="Proteomes" id="UP001597493"/>
    </source>
</evidence>
<organism evidence="1 2">
    <name type="scientific">Paenibacillus thailandensis</name>
    <dbReference type="NCBI Taxonomy" id="393250"/>
    <lineage>
        <taxon>Bacteria</taxon>
        <taxon>Bacillati</taxon>
        <taxon>Bacillota</taxon>
        <taxon>Bacilli</taxon>
        <taxon>Bacillales</taxon>
        <taxon>Paenibacillaceae</taxon>
        <taxon>Paenibacillus</taxon>
    </lineage>
</organism>